<sequence>MNVLHFNDCGAEVGLLQQRLVRAGYPLAVTHIYDEATERAVKAVQAAAGLVVDGIAGPKTYNALATGQRDPRDLANADLLAAANRLGVSTACVRAVNEVESNGAGFLGDGRPKILFERHVMYRQLVANLGQDAASAAAAASPDIVNPSAGGYQGGAAEYVRLDAAARIDARSAYEAASWGAFQIMGYHWQRLGYASVDDFVSRMETGESAQLDAFVRFILADKTLLAALKGRKWADFAAAYNGRDYARNLYDVRLERAYQKYAGADQAAA</sequence>
<dbReference type="EMBL" id="PDDY01000004">
    <property type="protein sequence ID" value="PEH40003.1"/>
    <property type="molecule type" value="Genomic_DNA"/>
</dbReference>
<dbReference type="InterPro" id="IPR036365">
    <property type="entry name" value="PGBD-like_sf"/>
</dbReference>
<evidence type="ECO:0000313" key="3">
    <source>
        <dbReference type="EMBL" id="PEH40003.1"/>
    </source>
</evidence>
<dbReference type="Pfam" id="PF01471">
    <property type="entry name" value="PG_binding_1"/>
    <property type="match status" value="1"/>
</dbReference>
<gene>
    <name evidence="3" type="ORF">CRM94_37960</name>
</gene>
<dbReference type="InterPro" id="IPR024408">
    <property type="entry name" value="Muramidase"/>
</dbReference>
<dbReference type="InterPro" id="IPR002477">
    <property type="entry name" value="Peptidoglycan-bd-like"/>
</dbReference>
<name>A0A2A7S983_BURGA</name>
<accession>A0A2A7S983</accession>
<dbReference type="RefSeq" id="WP_047836215.1">
    <property type="nucleotide sequence ID" value="NZ_CADEQS010000008.1"/>
</dbReference>
<evidence type="ECO:0000313" key="4">
    <source>
        <dbReference type="Proteomes" id="UP000220629"/>
    </source>
</evidence>
<dbReference type="InterPro" id="IPR036366">
    <property type="entry name" value="PGBDSf"/>
</dbReference>
<feature type="domain" description="N-acetylmuramidase" evidence="2">
    <location>
        <begin position="90"/>
        <end position="262"/>
    </location>
</feature>
<evidence type="ECO:0000259" key="1">
    <source>
        <dbReference type="Pfam" id="PF01471"/>
    </source>
</evidence>
<dbReference type="AlphaFoldDB" id="A0A2A7S983"/>
<feature type="domain" description="Peptidoglycan binding-like" evidence="1">
    <location>
        <begin position="10"/>
        <end position="64"/>
    </location>
</feature>
<dbReference type="Pfam" id="PF11860">
    <property type="entry name" value="Muramidase"/>
    <property type="match status" value="1"/>
</dbReference>
<dbReference type="Proteomes" id="UP000220629">
    <property type="component" value="Unassembled WGS sequence"/>
</dbReference>
<protein>
    <submittedName>
        <fullName evidence="3">Peptidoglycan-binding protein</fullName>
    </submittedName>
</protein>
<organism evidence="3 4">
    <name type="scientific">Burkholderia gladioli</name>
    <name type="common">Pseudomonas marginata</name>
    <name type="synonym">Phytomonas marginata</name>
    <dbReference type="NCBI Taxonomy" id="28095"/>
    <lineage>
        <taxon>Bacteria</taxon>
        <taxon>Pseudomonadati</taxon>
        <taxon>Pseudomonadota</taxon>
        <taxon>Betaproteobacteria</taxon>
        <taxon>Burkholderiales</taxon>
        <taxon>Burkholderiaceae</taxon>
        <taxon>Burkholderia</taxon>
    </lineage>
</organism>
<comment type="caution">
    <text evidence="3">The sequence shown here is derived from an EMBL/GenBank/DDBJ whole genome shotgun (WGS) entry which is preliminary data.</text>
</comment>
<reference evidence="4" key="1">
    <citation type="submission" date="2017-09" db="EMBL/GenBank/DDBJ databases">
        <title>FDA dAtabase for Regulatory Grade micrObial Sequences (FDA-ARGOS): Supporting development and validation of Infectious Disease Dx tests.</title>
        <authorList>
            <person name="Minogue T."/>
            <person name="Wolcott M."/>
            <person name="Wasieloski L."/>
            <person name="Aguilar W."/>
            <person name="Moore D."/>
            <person name="Tallon L."/>
            <person name="Sadzewicz L."/>
            <person name="Ott S."/>
            <person name="Zhao X."/>
            <person name="Nagaraj S."/>
            <person name="Vavikolanu K."/>
            <person name="Aluvathingal J."/>
            <person name="Nadendla S."/>
            <person name="Sichtig H."/>
        </authorList>
    </citation>
    <scope>NUCLEOTIDE SEQUENCE [LARGE SCALE GENOMIC DNA]</scope>
    <source>
        <strain evidence="4">FDAARGOS_390</strain>
    </source>
</reference>
<dbReference type="SUPFAM" id="SSF47090">
    <property type="entry name" value="PGBD-like"/>
    <property type="match status" value="1"/>
</dbReference>
<evidence type="ECO:0000259" key="2">
    <source>
        <dbReference type="Pfam" id="PF11860"/>
    </source>
</evidence>
<dbReference type="Gene3D" id="1.10.101.10">
    <property type="entry name" value="PGBD-like superfamily/PGBD"/>
    <property type="match status" value="1"/>
</dbReference>
<proteinExistence type="predicted"/>